<dbReference type="GO" id="GO:0006351">
    <property type="term" value="P:DNA-templated transcription"/>
    <property type="evidence" value="ECO:0007669"/>
    <property type="project" value="InterPro"/>
</dbReference>
<dbReference type="InterPro" id="IPR051127">
    <property type="entry name" value="Fungal_SecMet_Regulators"/>
</dbReference>
<organism evidence="7 8">
    <name type="scientific">Penicillium expansum</name>
    <name type="common">Blue mold rot fungus</name>
    <dbReference type="NCBI Taxonomy" id="27334"/>
    <lineage>
        <taxon>Eukaryota</taxon>
        <taxon>Fungi</taxon>
        <taxon>Dikarya</taxon>
        <taxon>Ascomycota</taxon>
        <taxon>Pezizomycotina</taxon>
        <taxon>Eurotiomycetes</taxon>
        <taxon>Eurotiomycetidae</taxon>
        <taxon>Eurotiales</taxon>
        <taxon>Aspergillaceae</taxon>
        <taxon>Penicillium</taxon>
    </lineage>
</organism>
<name>A0A0A2K1C9_PENEN</name>
<dbReference type="PANTHER" id="PTHR47424:SF5">
    <property type="entry name" value="ZN(II)2CYS6 TRANSCRIPTION FACTOR (EUROFUNG)"/>
    <property type="match status" value="1"/>
</dbReference>
<dbReference type="GO" id="GO:0000978">
    <property type="term" value="F:RNA polymerase II cis-regulatory region sequence-specific DNA binding"/>
    <property type="evidence" value="ECO:0007669"/>
    <property type="project" value="TreeGrafter"/>
</dbReference>
<sequence>MIAEQPPGLIQYGMQLIYYSERAVLTPLLRSFNFVKSTIEKYGITDKDIYNFDETSFALGLTATAKCLSTQYVCVVSKLDIRLRTPPLPPSRGSDSSLNFTPKTPRTIKDVRRQASSIKKLQEENSSRADEAFEQIVKGAYLAIQGAAILRQENQDLRAANARITQKKKRTRKRIAHEGGILPDSHIKNAEWNIGRYAAPAKPVARTVVNSSDSRDVKALRSQVISLQVELQAMSAQLKQAIEHRDSEPKIQLDTPTSREGQNHTHVKHSHTSNVPYRKDCLYHGPAGTAFTFDIARANLQSMGLMSVPTDDDNSLDYYSADDDPEVSQHVPDALDLVSLEEVLRLCKAFAEETNVMYPFLDMNKIMGQIELLRTAQDAKGSRTISGDDRDIIVLVLAISLIRESAGESELGRSLFHSIRNRLNKKIWAPLSVTGISSLVLAARYYFYADEDERMAWRTIGIAARQCFELGLHHLQGYSKFNEEGSRSALVLFWSVFALDRRWSFGTGLPFSIQEEDIDPSLPEPDDSHMYLKTMIPYCRLSTKVWYSGLGTGAISKLRRDSMESLDSQVLQWHQQMPESLKCPDPYSVDDGLPTISRRLQIQMYVRTNTMRVLIYRPILYSYTNIMQDMPHAVLCVHLAKDTIRILYHTHKATKFYKTQQTLFNFFILSSLAIILLACFHDPADFCSCVQEEVFMALELVKVLNSKSRVTRRLWKSIRDLREVGEKLGVLSPVSPVERCQTSTVFHETDIQPFSVNGVDETDVPMPGARVSAELTSLLEEIGIYHPLTTVHLGQGNENNEFDNRPPEPSWENLTAPQWSNADGRSEVLNPLFWNW</sequence>
<feature type="coiled-coil region" evidence="4">
    <location>
        <begin position="147"/>
        <end position="174"/>
    </location>
</feature>
<dbReference type="Proteomes" id="UP000030143">
    <property type="component" value="Unassembled WGS sequence"/>
</dbReference>
<evidence type="ECO:0000256" key="3">
    <source>
        <dbReference type="ARBA" id="ARBA00023242"/>
    </source>
</evidence>
<evidence type="ECO:0000256" key="4">
    <source>
        <dbReference type="SAM" id="Coils"/>
    </source>
</evidence>
<evidence type="ECO:0000313" key="7">
    <source>
        <dbReference type="EMBL" id="KGO60663.1"/>
    </source>
</evidence>
<dbReference type="STRING" id="27334.A0A0A2K1C9"/>
<reference evidence="7 8" key="1">
    <citation type="journal article" date="2015" name="Mol. Plant Microbe Interact.">
        <title>Genome, transcriptome, and functional analyses of Penicillium expansum provide new insights into secondary metabolism and pathogenicity.</title>
        <authorList>
            <person name="Ballester A.R."/>
            <person name="Marcet-Houben M."/>
            <person name="Levin E."/>
            <person name="Sela N."/>
            <person name="Selma-Lazaro C."/>
            <person name="Carmona L."/>
            <person name="Wisniewski M."/>
            <person name="Droby S."/>
            <person name="Gonzalez-Candelas L."/>
            <person name="Gabaldon T."/>
        </authorList>
    </citation>
    <scope>NUCLEOTIDE SEQUENCE [LARGE SCALE GENOMIC DNA]</scope>
    <source>
        <strain evidence="7 8">MD-8</strain>
    </source>
</reference>
<dbReference type="GO" id="GO:0008270">
    <property type="term" value="F:zinc ion binding"/>
    <property type="evidence" value="ECO:0007669"/>
    <property type="project" value="InterPro"/>
</dbReference>
<keyword evidence="2" id="KW-0804">Transcription</keyword>
<dbReference type="VEuPathDB" id="FungiDB:PEXP_033570"/>
<dbReference type="CDD" id="cd12148">
    <property type="entry name" value="fungal_TF_MHR"/>
    <property type="match status" value="1"/>
</dbReference>
<accession>A0A0A2K1C9</accession>
<comment type="caution">
    <text evidence="7">The sequence shown here is derived from an EMBL/GenBank/DDBJ whole genome shotgun (WGS) entry which is preliminary data.</text>
</comment>
<dbReference type="GeneID" id="27681344"/>
<dbReference type="SMART" id="SM00906">
    <property type="entry name" value="Fungal_trans"/>
    <property type="match status" value="1"/>
</dbReference>
<dbReference type="RefSeq" id="XP_016601719.1">
    <property type="nucleotide sequence ID" value="XM_016745924.1"/>
</dbReference>
<keyword evidence="1" id="KW-0805">Transcription regulation</keyword>
<dbReference type="EMBL" id="JQFZ01000069">
    <property type="protein sequence ID" value="KGO60663.1"/>
    <property type="molecule type" value="Genomic_DNA"/>
</dbReference>
<evidence type="ECO:0000256" key="2">
    <source>
        <dbReference type="ARBA" id="ARBA00023163"/>
    </source>
</evidence>
<dbReference type="Pfam" id="PF04082">
    <property type="entry name" value="Fungal_trans"/>
    <property type="match status" value="1"/>
</dbReference>
<feature type="region of interest" description="Disordered" evidence="5">
    <location>
        <begin position="253"/>
        <end position="272"/>
    </location>
</feature>
<evidence type="ECO:0000259" key="6">
    <source>
        <dbReference type="SMART" id="SM00906"/>
    </source>
</evidence>
<dbReference type="InterPro" id="IPR007219">
    <property type="entry name" value="XnlR_reg_dom"/>
</dbReference>
<dbReference type="GO" id="GO:0005634">
    <property type="term" value="C:nucleus"/>
    <property type="evidence" value="ECO:0007669"/>
    <property type="project" value="TreeGrafter"/>
</dbReference>
<gene>
    <name evidence="7" type="ORF">PEX2_086540</name>
</gene>
<dbReference type="PANTHER" id="PTHR47424">
    <property type="entry name" value="REGULATORY PROTEIN GAL4"/>
    <property type="match status" value="1"/>
</dbReference>
<dbReference type="AlphaFoldDB" id="A0A0A2K1C9"/>
<evidence type="ECO:0000256" key="5">
    <source>
        <dbReference type="SAM" id="MobiDB-lite"/>
    </source>
</evidence>
<keyword evidence="8" id="KW-1185">Reference proteome</keyword>
<evidence type="ECO:0000313" key="8">
    <source>
        <dbReference type="Proteomes" id="UP000030143"/>
    </source>
</evidence>
<keyword evidence="3" id="KW-0539">Nucleus</keyword>
<evidence type="ECO:0000256" key="1">
    <source>
        <dbReference type="ARBA" id="ARBA00023015"/>
    </source>
</evidence>
<proteinExistence type="predicted"/>
<keyword evidence="4" id="KW-0175">Coiled coil</keyword>
<protein>
    <recommendedName>
        <fullName evidence="6">Xylanolytic transcriptional activator regulatory domain-containing protein</fullName>
    </recommendedName>
</protein>
<dbReference type="GO" id="GO:0000435">
    <property type="term" value="P:positive regulation of transcription from RNA polymerase II promoter by galactose"/>
    <property type="evidence" value="ECO:0007669"/>
    <property type="project" value="TreeGrafter"/>
</dbReference>
<feature type="domain" description="Xylanolytic transcriptional activator regulatory" evidence="6">
    <location>
        <begin position="456"/>
        <end position="529"/>
    </location>
</feature>
<dbReference type="HOGENOM" id="CLU_008828_1_0_1"/>
<dbReference type="GO" id="GO:0000981">
    <property type="term" value="F:DNA-binding transcription factor activity, RNA polymerase II-specific"/>
    <property type="evidence" value="ECO:0007669"/>
    <property type="project" value="TreeGrafter"/>
</dbReference>